<sequence length="66" mass="7255">MPTKSESTRIALSMSKDSATILKSSTELYNLARLLLHGNPSMPKLFKLLRKPLSSPQSPKLLRSSG</sequence>
<name>A0A0G2I4D2_9EURO</name>
<dbReference type="Proteomes" id="UP000034164">
    <property type="component" value="Unassembled WGS sequence"/>
</dbReference>
<organism evidence="1 2">
    <name type="scientific">[Emmonsia] crescens</name>
    <dbReference type="NCBI Taxonomy" id="73230"/>
    <lineage>
        <taxon>Eukaryota</taxon>
        <taxon>Fungi</taxon>
        <taxon>Dikarya</taxon>
        <taxon>Ascomycota</taxon>
        <taxon>Pezizomycotina</taxon>
        <taxon>Eurotiomycetes</taxon>
        <taxon>Eurotiomycetidae</taxon>
        <taxon>Onygenales</taxon>
        <taxon>Ajellomycetaceae</taxon>
        <taxon>Emergomyces</taxon>
    </lineage>
</organism>
<reference evidence="2" key="1">
    <citation type="journal article" date="2015" name="PLoS Genet.">
        <title>The dynamic genome and transcriptome of the human fungal pathogen Blastomyces and close relative Emmonsia.</title>
        <authorList>
            <person name="Munoz J.F."/>
            <person name="Gauthier G.M."/>
            <person name="Desjardins C.A."/>
            <person name="Gallo J.E."/>
            <person name="Holder J."/>
            <person name="Sullivan T.D."/>
            <person name="Marty A.J."/>
            <person name="Carmen J.C."/>
            <person name="Chen Z."/>
            <person name="Ding L."/>
            <person name="Gujja S."/>
            <person name="Magrini V."/>
            <person name="Misas E."/>
            <person name="Mitreva M."/>
            <person name="Priest M."/>
            <person name="Saif S."/>
            <person name="Whiston E.A."/>
            <person name="Young S."/>
            <person name="Zeng Q."/>
            <person name="Goldman W.E."/>
            <person name="Mardis E.R."/>
            <person name="Taylor J.W."/>
            <person name="McEwen J.G."/>
            <person name="Clay O.K."/>
            <person name="Klein B.S."/>
            <person name="Cuomo C.A."/>
        </authorList>
    </citation>
    <scope>NUCLEOTIDE SEQUENCE [LARGE SCALE GENOMIC DNA]</scope>
    <source>
        <strain evidence="2">UAMH 3008</strain>
    </source>
</reference>
<evidence type="ECO:0000313" key="2">
    <source>
        <dbReference type="Proteomes" id="UP000034164"/>
    </source>
</evidence>
<comment type="caution">
    <text evidence="1">The sequence shown here is derived from an EMBL/GenBank/DDBJ whole genome shotgun (WGS) entry which is preliminary data.</text>
</comment>
<dbReference type="VEuPathDB" id="FungiDB:EMCG_08725"/>
<protein>
    <submittedName>
        <fullName evidence="1">Uncharacterized protein</fullName>
    </submittedName>
</protein>
<proteinExistence type="predicted"/>
<dbReference type="EMBL" id="LCZI01000641">
    <property type="protein sequence ID" value="KKZ65452.1"/>
    <property type="molecule type" value="Genomic_DNA"/>
</dbReference>
<evidence type="ECO:0000313" key="1">
    <source>
        <dbReference type="EMBL" id="KKZ65452.1"/>
    </source>
</evidence>
<accession>A0A0G2I4D2</accession>
<dbReference type="AlphaFoldDB" id="A0A0G2I4D2"/>
<gene>
    <name evidence="1" type="ORF">EMCG_08725</name>
</gene>